<dbReference type="AlphaFoldDB" id="A0A0P0XU06"/>
<proteinExistence type="predicted"/>
<reference evidence="2 3" key="3">
    <citation type="journal article" date="2013" name="Rice">
        <title>Improvement of the Oryza sativa Nipponbare reference genome using next generation sequence and optical map data.</title>
        <authorList>
            <person name="Kawahara Y."/>
            <person name="de la Bastide M."/>
            <person name="Hamilton J.P."/>
            <person name="Kanamori H."/>
            <person name="McCombie W.R."/>
            <person name="Ouyang S."/>
            <person name="Schwartz D.C."/>
            <person name="Tanaka T."/>
            <person name="Wu J."/>
            <person name="Zhou S."/>
            <person name="Childs K.L."/>
            <person name="Davidson R.M."/>
            <person name="Lin H."/>
            <person name="Quesada-Ocampo L."/>
            <person name="Vaillancourt B."/>
            <person name="Sakai H."/>
            <person name="Lee S.S."/>
            <person name="Kim J."/>
            <person name="Numa H."/>
            <person name="Itoh T."/>
            <person name="Buell C.R."/>
            <person name="Matsumoto T."/>
        </authorList>
    </citation>
    <scope>NUCLEOTIDE SEQUENCE [LARGE SCALE GENOMIC DNA]</scope>
    <source>
        <strain evidence="3">cv. Nipponbare</strain>
    </source>
</reference>
<evidence type="ECO:0000313" key="2">
    <source>
        <dbReference type="EMBL" id="BAT10387.1"/>
    </source>
</evidence>
<accession>A0A0P0XU06</accession>
<sequence length="89" mass="9948">MAHAIRPSRTRGARRFSSEDEVVAAAAACRGTTAVTTRWRLRPSPPPQFRRGSGGPCPQSGWIQRPQPLGSRIRWPRYEEKWHNNVGGA</sequence>
<organism evidence="2 3">
    <name type="scientific">Oryza sativa subsp. japonica</name>
    <name type="common">Rice</name>
    <dbReference type="NCBI Taxonomy" id="39947"/>
    <lineage>
        <taxon>Eukaryota</taxon>
        <taxon>Viridiplantae</taxon>
        <taxon>Streptophyta</taxon>
        <taxon>Embryophyta</taxon>
        <taxon>Tracheophyta</taxon>
        <taxon>Spermatophyta</taxon>
        <taxon>Magnoliopsida</taxon>
        <taxon>Liliopsida</taxon>
        <taxon>Poales</taxon>
        <taxon>Poaceae</taxon>
        <taxon>BOP clade</taxon>
        <taxon>Oryzoideae</taxon>
        <taxon>Oryzeae</taxon>
        <taxon>Oryzinae</taxon>
        <taxon>Oryza</taxon>
        <taxon>Oryza sativa</taxon>
    </lineage>
</organism>
<keyword evidence="3" id="KW-1185">Reference proteome</keyword>
<protein>
    <submittedName>
        <fullName evidence="2">Os10g0337100 protein</fullName>
    </submittedName>
</protein>
<feature type="region of interest" description="Disordered" evidence="1">
    <location>
        <begin position="36"/>
        <end position="68"/>
    </location>
</feature>
<dbReference type="Proteomes" id="UP000059680">
    <property type="component" value="Chromosome 10"/>
</dbReference>
<evidence type="ECO:0000313" key="3">
    <source>
        <dbReference type="Proteomes" id="UP000059680"/>
    </source>
</evidence>
<dbReference type="PaxDb" id="39947-A0A0P0XU06"/>
<reference evidence="2 3" key="2">
    <citation type="journal article" date="2013" name="Plant Cell Physiol.">
        <title>Rice Annotation Project Database (RAP-DB): an integrative and interactive database for rice genomics.</title>
        <authorList>
            <person name="Sakai H."/>
            <person name="Lee S.S."/>
            <person name="Tanaka T."/>
            <person name="Numa H."/>
            <person name="Kim J."/>
            <person name="Kawahara Y."/>
            <person name="Wakimoto H."/>
            <person name="Yang C.C."/>
            <person name="Iwamoto M."/>
            <person name="Abe T."/>
            <person name="Yamada Y."/>
            <person name="Muto A."/>
            <person name="Inokuchi H."/>
            <person name="Ikemura T."/>
            <person name="Matsumoto T."/>
            <person name="Sasaki T."/>
            <person name="Itoh T."/>
        </authorList>
    </citation>
    <scope>NUCLEOTIDE SEQUENCE [LARGE SCALE GENOMIC DNA]</scope>
    <source>
        <strain evidence="3">cv. Nipponbare</strain>
    </source>
</reference>
<name>A0A0P0XU06_ORYSJ</name>
<gene>
    <name evidence="2" type="ordered locus">Os10g0337100</name>
    <name evidence="2" type="ORF">OSNPB_100337100</name>
</gene>
<dbReference type="EMBL" id="AP014966">
    <property type="protein sequence ID" value="BAT10387.1"/>
    <property type="molecule type" value="Genomic_DNA"/>
</dbReference>
<evidence type="ECO:0000256" key="1">
    <source>
        <dbReference type="SAM" id="MobiDB-lite"/>
    </source>
</evidence>
<dbReference type="InParanoid" id="A0A0P0XU06"/>
<reference evidence="3" key="1">
    <citation type="journal article" date="2005" name="Nature">
        <title>The map-based sequence of the rice genome.</title>
        <authorList>
            <consortium name="International rice genome sequencing project (IRGSP)"/>
            <person name="Matsumoto T."/>
            <person name="Wu J."/>
            <person name="Kanamori H."/>
            <person name="Katayose Y."/>
            <person name="Fujisawa M."/>
            <person name="Namiki N."/>
            <person name="Mizuno H."/>
            <person name="Yamamoto K."/>
            <person name="Antonio B.A."/>
            <person name="Baba T."/>
            <person name="Sakata K."/>
            <person name="Nagamura Y."/>
            <person name="Aoki H."/>
            <person name="Arikawa K."/>
            <person name="Arita K."/>
            <person name="Bito T."/>
            <person name="Chiden Y."/>
            <person name="Fujitsuka N."/>
            <person name="Fukunaka R."/>
            <person name="Hamada M."/>
            <person name="Harada C."/>
            <person name="Hayashi A."/>
            <person name="Hijishita S."/>
            <person name="Honda M."/>
            <person name="Hosokawa S."/>
            <person name="Ichikawa Y."/>
            <person name="Idonuma A."/>
            <person name="Iijima M."/>
            <person name="Ikeda M."/>
            <person name="Ikeno M."/>
            <person name="Ito K."/>
            <person name="Ito S."/>
            <person name="Ito T."/>
            <person name="Ito Y."/>
            <person name="Ito Y."/>
            <person name="Iwabuchi A."/>
            <person name="Kamiya K."/>
            <person name="Karasawa W."/>
            <person name="Kurita K."/>
            <person name="Katagiri S."/>
            <person name="Kikuta A."/>
            <person name="Kobayashi H."/>
            <person name="Kobayashi N."/>
            <person name="Machita K."/>
            <person name="Maehara T."/>
            <person name="Masukawa M."/>
            <person name="Mizubayashi T."/>
            <person name="Mukai Y."/>
            <person name="Nagasaki H."/>
            <person name="Nagata Y."/>
            <person name="Naito S."/>
            <person name="Nakashima M."/>
            <person name="Nakama Y."/>
            <person name="Nakamichi Y."/>
            <person name="Nakamura M."/>
            <person name="Meguro A."/>
            <person name="Negishi M."/>
            <person name="Ohta I."/>
            <person name="Ohta T."/>
            <person name="Okamoto M."/>
            <person name="Ono N."/>
            <person name="Saji S."/>
            <person name="Sakaguchi M."/>
            <person name="Sakai K."/>
            <person name="Shibata M."/>
            <person name="Shimokawa T."/>
            <person name="Song J."/>
            <person name="Takazaki Y."/>
            <person name="Terasawa K."/>
            <person name="Tsugane M."/>
            <person name="Tsuji K."/>
            <person name="Ueda S."/>
            <person name="Waki K."/>
            <person name="Yamagata H."/>
            <person name="Yamamoto M."/>
            <person name="Yamamoto S."/>
            <person name="Yamane H."/>
            <person name="Yoshiki S."/>
            <person name="Yoshihara R."/>
            <person name="Yukawa K."/>
            <person name="Zhong H."/>
            <person name="Yano M."/>
            <person name="Yuan Q."/>
            <person name="Ouyang S."/>
            <person name="Liu J."/>
            <person name="Jones K.M."/>
            <person name="Gansberger K."/>
            <person name="Moffat K."/>
            <person name="Hill J."/>
            <person name="Bera J."/>
            <person name="Fadrosh D."/>
            <person name="Jin S."/>
            <person name="Johri S."/>
            <person name="Kim M."/>
            <person name="Overton L."/>
            <person name="Reardon M."/>
            <person name="Tsitrin T."/>
            <person name="Vuong H."/>
            <person name="Weaver B."/>
            <person name="Ciecko A."/>
            <person name="Tallon L."/>
            <person name="Jackson J."/>
            <person name="Pai G."/>
            <person name="Aken S.V."/>
            <person name="Utterback T."/>
            <person name="Reidmuller S."/>
            <person name="Feldblyum T."/>
            <person name="Hsiao J."/>
            <person name="Zismann V."/>
            <person name="Iobst S."/>
            <person name="de Vazeille A.R."/>
            <person name="Buell C.R."/>
            <person name="Ying K."/>
            <person name="Li Y."/>
            <person name="Lu T."/>
            <person name="Huang Y."/>
            <person name="Zhao Q."/>
            <person name="Feng Q."/>
            <person name="Zhang L."/>
            <person name="Zhu J."/>
            <person name="Weng Q."/>
            <person name="Mu J."/>
            <person name="Lu Y."/>
            <person name="Fan D."/>
            <person name="Liu Y."/>
            <person name="Guan J."/>
            <person name="Zhang Y."/>
            <person name="Yu S."/>
            <person name="Liu X."/>
            <person name="Zhang Y."/>
            <person name="Hong G."/>
            <person name="Han B."/>
            <person name="Choisne N."/>
            <person name="Demange N."/>
            <person name="Orjeda G."/>
            <person name="Samain S."/>
            <person name="Cattolico L."/>
            <person name="Pelletier E."/>
            <person name="Couloux A."/>
            <person name="Segurens B."/>
            <person name="Wincker P."/>
            <person name="D'Hont A."/>
            <person name="Scarpelli C."/>
            <person name="Weissenbach J."/>
            <person name="Salanoubat M."/>
            <person name="Quetier F."/>
            <person name="Yu Y."/>
            <person name="Kim H.R."/>
            <person name="Rambo T."/>
            <person name="Currie J."/>
            <person name="Collura K."/>
            <person name="Luo M."/>
            <person name="Yang T."/>
            <person name="Ammiraju J.S.S."/>
            <person name="Engler F."/>
            <person name="Soderlund C."/>
            <person name="Wing R.A."/>
            <person name="Palmer L.E."/>
            <person name="de la Bastide M."/>
            <person name="Spiegel L."/>
            <person name="Nascimento L."/>
            <person name="Zutavern T."/>
            <person name="O'Shaughnessy A."/>
            <person name="Dike S."/>
            <person name="Dedhia N."/>
            <person name="Preston R."/>
            <person name="Balija V."/>
            <person name="McCombie W.R."/>
            <person name="Chow T."/>
            <person name="Chen H."/>
            <person name="Chung M."/>
            <person name="Chen C."/>
            <person name="Shaw J."/>
            <person name="Wu H."/>
            <person name="Hsiao K."/>
            <person name="Chao Y."/>
            <person name="Chu M."/>
            <person name="Cheng C."/>
            <person name="Hour A."/>
            <person name="Lee P."/>
            <person name="Lin S."/>
            <person name="Lin Y."/>
            <person name="Liou J."/>
            <person name="Liu S."/>
            <person name="Hsing Y."/>
            <person name="Raghuvanshi S."/>
            <person name="Mohanty A."/>
            <person name="Bharti A.K."/>
            <person name="Gaur A."/>
            <person name="Gupta V."/>
            <person name="Kumar D."/>
            <person name="Ravi V."/>
            <person name="Vij S."/>
            <person name="Kapur A."/>
            <person name="Khurana P."/>
            <person name="Khurana P."/>
            <person name="Khurana J.P."/>
            <person name="Tyagi A.K."/>
            <person name="Gaikwad K."/>
            <person name="Singh A."/>
            <person name="Dalal V."/>
            <person name="Srivastava S."/>
            <person name="Dixit A."/>
            <person name="Pal A.K."/>
            <person name="Ghazi I.A."/>
            <person name="Yadav M."/>
            <person name="Pandit A."/>
            <person name="Bhargava A."/>
            <person name="Sureshbabu K."/>
            <person name="Batra K."/>
            <person name="Sharma T.R."/>
            <person name="Mohapatra T."/>
            <person name="Singh N.K."/>
            <person name="Messing J."/>
            <person name="Nelson A.B."/>
            <person name="Fuks G."/>
            <person name="Kavchok S."/>
            <person name="Keizer G."/>
            <person name="Linton E."/>
            <person name="Llaca V."/>
            <person name="Song R."/>
            <person name="Tanyolac B."/>
            <person name="Young S."/>
            <person name="Ho-Il K."/>
            <person name="Hahn J.H."/>
            <person name="Sangsakoo G."/>
            <person name="Vanavichit A."/>
            <person name="de Mattos Luiz.A.T."/>
            <person name="Zimmer P.D."/>
            <person name="Malone G."/>
            <person name="Dellagostin O."/>
            <person name="de Oliveira A.C."/>
            <person name="Bevan M."/>
            <person name="Bancroft I."/>
            <person name="Minx P."/>
            <person name="Cordum H."/>
            <person name="Wilson R."/>
            <person name="Cheng Z."/>
            <person name="Jin W."/>
            <person name="Jiang J."/>
            <person name="Leong S.A."/>
            <person name="Iwama H."/>
            <person name="Gojobori T."/>
            <person name="Itoh T."/>
            <person name="Niimura Y."/>
            <person name="Fujii Y."/>
            <person name="Habara T."/>
            <person name="Sakai H."/>
            <person name="Sato Y."/>
            <person name="Wilson G."/>
            <person name="Kumar K."/>
            <person name="McCouch S."/>
            <person name="Juretic N."/>
            <person name="Hoen D."/>
            <person name="Wright S."/>
            <person name="Bruskiewich R."/>
            <person name="Bureau T."/>
            <person name="Miyao A."/>
            <person name="Hirochika H."/>
            <person name="Nishikawa T."/>
            <person name="Kadowaki K."/>
            <person name="Sugiura M."/>
            <person name="Burr B."/>
            <person name="Sasaki T."/>
        </authorList>
    </citation>
    <scope>NUCLEOTIDE SEQUENCE [LARGE SCALE GENOMIC DNA]</scope>
    <source>
        <strain evidence="3">cv. Nipponbare</strain>
    </source>
</reference>